<name>A0A819X058_9BILA</name>
<evidence type="ECO:0000313" key="2">
    <source>
        <dbReference type="EMBL" id="CAF4132332.1"/>
    </source>
</evidence>
<evidence type="ECO:0000256" key="1">
    <source>
        <dbReference type="SAM" id="MobiDB-lite"/>
    </source>
</evidence>
<proteinExistence type="predicted"/>
<protein>
    <submittedName>
        <fullName evidence="2">Uncharacterized protein</fullName>
    </submittedName>
</protein>
<feature type="region of interest" description="Disordered" evidence="1">
    <location>
        <begin position="1"/>
        <end position="62"/>
    </location>
</feature>
<comment type="caution">
    <text evidence="2">The sequence shown here is derived from an EMBL/GenBank/DDBJ whole genome shotgun (WGS) entry which is preliminary data.</text>
</comment>
<accession>A0A819X058</accession>
<reference evidence="2" key="1">
    <citation type="submission" date="2021-02" db="EMBL/GenBank/DDBJ databases">
        <authorList>
            <person name="Nowell W R."/>
        </authorList>
    </citation>
    <scope>NUCLEOTIDE SEQUENCE</scope>
</reference>
<organism evidence="2 3">
    <name type="scientific">Rotaria magnacalcarata</name>
    <dbReference type="NCBI Taxonomy" id="392030"/>
    <lineage>
        <taxon>Eukaryota</taxon>
        <taxon>Metazoa</taxon>
        <taxon>Spiralia</taxon>
        <taxon>Gnathifera</taxon>
        <taxon>Rotifera</taxon>
        <taxon>Eurotatoria</taxon>
        <taxon>Bdelloidea</taxon>
        <taxon>Philodinida</taxon>
        <taxon>Philodinidae</taxon>
        <taxon>Rotaria</taxon>
    </lineage>
</organism>
<dbReference type="EMBL" id="CAJOBF010004302">
    <property type="protein sequence ID" value="CAF4132332.1"/>
    <property type="molecule type" value="Genomic_DNA"/>
</dbReference>
<sequence>EELEDDLLDPTYDLRSKIQDSNSNNRFAESNYDLRSKIQDNIAQKRTRSSRPSRRFRKRGLRSRNERLADERLRLRVRAASEELRATKKTKDELDPFKKEPSYHLVTQLGNQFCVWLGSSALFLNSARIYKPINSTHQLA</sequence>
<feature type="compositionally biased region" description="Polar residues" evidence="1">
    <location>
        <begin position="19"/>
        <end position="28"/>
    </location>
</feature>
<feature type="compositionally biased region" description="Basic residues" evidence="1">
    <location>
        <begin position="45"/>
        <end position="62"/>
    </location>
</feature>
<feature type="non-terminal residue" evidence="2">
    <location>
        <position position="1"/>
    </location>
</feature>
<dbReference type="Proteomes" id="UP000663842">
    <property type="component" value="Unassembled WGS sequence"/>
</dbReference>
<dbReference type="AlphaFoldDB" id="A0A819X058"/>
<evidence type="ECO:0000313" key="3">
    <source>
        <dbReference type="Proteomes" id="UP000663842"/>
    </source>
</evidence>
<gene>
    <name evidence="2" type="ORF">UXM345_LOCUS24066</name>
</gene>